<evidence type="ECO:0000313" key="2">
    <source>
        <dbReference type="EMBL" id="MBB3038069.1"/>
    </source>
</evidence>
<dbReference type="Pfam" id="PF07336">
    <property type="entry name" value="ABATE"/>
    <property type="match status" value="1"/>
</dbReference>
<evidence type="ECO:0000313" key="3">
    <source>
        <dbReference type="Proteomes" id="UP000567922"/>
    </source>
</evidence>
<dbReference type="EMBL" id="JACHWS010000002">
    <property type="protein sequence ID" value="MBB3038069.1"/>
    <property type="molecule type" value="Genomic_DNA"/>
</dbReference>
<protein>
    <submittedName>
        <fullName evidence="2">Putative RNA-binding Zn ribbon-like protein</fullName>
    </submittedName>
</protein>
<evidence type="ECO:0000259" key="1">
    <source>
        <dbReference type="Pfam" id="PF11706"/>
    </source>
</evidence>
<dbReference type="OrthoDB" id="123307at2"/>
<dbReference type="PANTHER" id="PTHR35525">
    <property type="entry name" value="BLL6575 PROTEIN"/>
    <property type="match status" value="1"/>
</dbReference>
<organism evidence="2 3">
    <name type="scientific">Hoyosella altamirensis</name>
    <dbReference type="NCBI Taxonomy" id="616997"/>
    <lineage>
        <taxon>Bacteria</taxon>
        <taxon>Bacillati</taxon>
        <taxon>Actinomycetota</taxon>
        <taxon>Actinomycetes</taxon>
        <taxon>Mycobacteriales</taxon>
        <taxon>Hoyosellaceae</taxon>
        <taxon>Hoyosella</taxon>
    </lineage>
</organism>
<comment type="caution">
    <text evidence="2">The sequence shown here is derived from an EMBL/GenBank/DDBJ whole genome shotgun (WGS) entry which is preliminary data.</text>
</comment>
<dbReference type="Pfam" id="PF11706">
    <property type="entry name" value="zf-CGNR"/>
    <property type="match status" value="1"/>
</dbReference>
<dbReference type="InterPro" id="IPR010852">
    <property type="entry name" value="ABATE"/>
</dbReference>
<keyword evidence="3" id="KW-1185">Reference proteome</keyword>
<proteinExistence type="predicted"/>
<name>A0A839RP40_9ACTN</name>
<dbReference type="Proteomes" id="UP000567922">
    <property type="component" value="Unassembled WGS sequence"/>
</dbReference>
<reference evidence="2 3" key="1">
    <citation type="submission" date="2020-08" db="EMBL/GenBank/DDBJ databases">
        <title>Sequencing the genomes of 1000 actinobacteria strains.</title>
        <authorList>
            <person name="Klenk H.-P."/>
        </authorList>
    </citation>
    <scope>NUCLEOTIDE SEQUENCE [LARGE SCALE GENOMIC DNA]</scope>
    <source>
        <strain evidence="2 3">DSM 45258</strain>
    </source>
</reference>
<accession>A0A839RP40</accession>
<gene>
    <name evidence="2" type="ORF">FHU29_002518</name>
</gene>
<dbReference type="InterPro" id="IPR021005">
    <property type="entry name" value="Znf_CGNR"/>
</dbReference>
<dbReference type="InterPro" id="IPR023286">
    <property type="entry name" value="ABATE_dom_sf"/>
</dbReference>
<dbReference type="AlphaFoldDB" id="A0A839RP40"/>
<feature type="domain" description="Zinc finger CGNR" evidence="1">
    <location>
        <begin position="116"/>
        <end position="159"/>
    </location>
</feature>
<dbReference type="PANTHER" id="PTHR35525:SF3">
    <property type="entry name" value="BLL6575 PROTEIN"/>
    <property type="match status" value="1"/>
</dbReference>
<sequence>MRNVDHLASSRSFAEWLDELGYGLADAALEPEELERLLRLRETLRTILVAHTRGTAPQMESAIAELNRILDRVPLHVSFSSAGQPQLAPRSANLKGFEERLVAGAVWAVHAGIWERLKVCANKDCGWAFYDRSKNRSGSWCDMDMCGSRAKMRSYRQRQSSSAAQIRGHVGDN</sequence>
<dbReference type="Gene3D" id="1.10.3300.10">
    <property type="entry name" value="Jann2411-like domain"/>
    <property type="match status" value="1"/>
</dbReference>
<dbReference type="SUPFAM" id="SSF160904">
    <property type="entry name" value="Jann2411-like"/>
    <property type="match status" value="1"/>
</dbReference>